<evidence type="ECO:0000313" key="1">
    <source>
        <dbReference type="EMBL" id="BBN97503.1"/>
    </source>
</evidence>
<evidence type="ECO:0000313" key="2">
    <source>
        <dbReference type="Proteomes" id="UP000326951"/>
    </source>
</evidence>
<proteinExistence type="predicted"/>
<reference evidence="1 2" key="1">
    <citation type="submission" date="2019-09" db="EMBL/GenBank/DDBJ databases">
        <title>Complete genome sequence of Sporolactobacillus terrae 70-3.</title>
        <authorList>
            <person name="Tanaka N."/>
            <person name="Shiwa Y."/>
            <person name="Fujita N."/>
            <person name="Tanasupawat S."/>
        </authorList>
    </citation>
    <scope>NUCLEOTIDE SEQUENCE [LARGE SCALE GENOMIC DNA]</scope>
    <source>
        <strain evidence="1 2">70-3</strain>
    </source>
</reference>
<protein>
    <submittedName>
        <fullName evidence="1">Uncharacterized protein</fullName>
    </submittedName>
</protein>
<organism evidence="1 2">
    <name type="scientific">Sporolactobacillus terrae</name>
    <dbReference type="NCBI Taxonomy" id="269673"/>
    <lineage>
        <taxon>Bacteria</taxon>
        <taxon>Bacillati</taxon>
        <taxon>Bacillota</taxon>
        <taxon>Bacilli</taxon>
        <taxon>Bacillales</taxon>
        <taxon>Sporolactobacillaceae</taxon>
        <taxon>Sporolactobacillus</taxon>
    </lineage>
</organism>
<gene>
    <name evidence="1" type="ORF">St703_02080</name>
</gene>
<accession>A0A5K7WYS8</accession>
<name>A0A5K7WYS8_9BACL</name>
<sequence>MDKRKVLNQITAIRIALDTLEEEVNGAPGTSCPHTHKKILTTMGGPEEWRCEDCGFHFVEGGK</sequence>
<dbReference type="Proteomes" id="UP000326951">
    <property type="component" value="Chromosome"/>
</dbReference>
<dbReference type="AlphaFoldDB" id="A0A5K7WYS8"/>
<dbReference type="EMBL" id="AP021853">
    <property type="protein sequence ID" value="BBN97503.1"/>
    <property type="molecule type" value="Genomic_DNA"/>
</dbReference>
<dbReference type="RefSeq" id="WP_152080081.1">
    <property type="nucleotide sequence ID" value="NZ_AP021853.1"/>
</dbReference>